<evidence type="ECO:0000259" key="4">
    <source>
        <dbReference type="Pfam" id="PF01593"/>
    </source>
</evidence>
<dbReference type="GO" id="GO:0097621">
    <property type="term" value="F:monoamine oxidase activity"/>
    <property type="evidence" value="ECO:0007669"/>
    <property type="project" value="UniProtKB-EC"/>
</dbReference>
<dbReference type="PANTHER" id="PTHR43563:SF1">
    <property type="entry name" value="AMINE OXIDASE [FLAVIN-CONTAINING] B"/>
    <property type="match status" value="1"/>
</dbReference>
<dbReference type="SUPFAM" id="SSF54373">
    <property type="entry name" value="FAD-linked reductases, C-terminal domain"/>
    <property type="match status" value="1"/>
</dbReference>
<dbReference type="InterPro" id="IPR050703">
    <property type="entry name" value="Flavin_MAO"/>
</dbReference>
<dbReference type="EC" id="1.4.3.4" evidence="2"/>
<protein>
    <recommendedName>
        <fullName evidence="2">monoamine oxidase</fullName>
        <ecNumber evidence="2">1.4.3.4</ecNumber>
    </recommendedName>
</protein>
<comment type="similarity">
    <text evidence="1">Belongs to the flavin monoamine oxidase family.</text>
</comment>
<dbReference type="Proteomes" id="UP000232323">
    <property type="component" value="Unassembled WGS sequence"/>
</dbReference>
<evidence type="ECO:0000256" key="2">
    <source>
        <dbReference type="ARBA" id="ARBA00012804"/>
    </source>
</evidence>
<sequence length="202" mass="21500">MFLLACSLQGAVAEPWWASALHIARQLAAAPQTERPEKWMIKGGAAQVPPLLAADIQKLAGKVLLKSSVHSIKQAGNHVSVHTEKDHIKAKAVVVSMPPHLAGRIPYDPPMPPARDQLTQRVFMGSIMKVVATYHTPFWREDPSTNFTIAFDPATSGPIRTIYDVTPPVEIGGGGSGVLAGFVIEDAAVPAVRGGAENADSE</sequence>
<keyword evidence="6" id="KW-1185">Reference proteome</keyword>
<comment type="catalytic activity">
    <reaction evidence="3">
        <text>a secondary aliphatic amine + O2 + H2O = a primary amine + an aldehyde + H2O2</text>
        <dbReference type="Rhea" id="RHEA:26414"/>
        <dbReference type="ChEBI" id="CHEBI:15377"/>
        <dbReference type="ChEBI" id="CHEBI:15379"/>
        <dbReference type="ChEBI" id="CHEBI:16240"/>
        <dbReference type="ChEBI" id="CHEBI:17478"/>
        <dbReference type="ChEBI" id="CHEBI:58855"/>
        <dbReference type="ChEBI" id="CHEBI:65296"/>
        <dbReference type="EC" id="1.4.3.4"/>
    </reaction>
</comment>
<gene>
    <name evidence="5" type="ORF">CEUSTIGMA_g11161.t1</name>
</gene>
<evidence type="ECO:0000313" key="5">
    <source>
        <dbReference type="EMBL" id="GAX83736.1"/>
    </source>
</evidence>
<comment type="caution">
    <text evidence="5">The sequence shown here is derived from an EMBL/GenBank/DDBJ whole genome shotgun (WGS) entry which is preliminary data.</text>
</comment>
<dbReference type="InterPro" id="IPR002937">
    <property type="entry name" value="Amino_oxidase"/>
</dbReference>
<evidence type="ECO:0000256" key="3">
    <source>
        <dbReference type="ARBA" id="ARBA00048448"/>
    </source>
</evidence>
<proteinExistence type="inferred from homology"/>
<dbReference type="Pfam" id="PF01593">
    <property type="entry name" value="Amino_oxidase"/>
    <property type="match status" value="1"/>
</dbReference>
<reference evidence="5 6" key="1">
    <citation type="submission" date="2017-08" db="EMBL/GenBank/DDBJ databases">
        <title>Acidophilic green algal genome provides insights into adaptation to an acidic environment.</title>
        <authorList>
            <person name="Hirooka S."/>
            <person name="Hirose Y."/>
            <person name="Kanesaki Y."/>
            <person name="Higuchi S."/>
            <person name="Fujiwara T."/>
            <person name="Onuma R."/>
            <person name="Era A."/>
            <person name="Ohbayashi R."/>
            <person name="Uzuka A."/>
            <person name="Nozaki H."/>
            <person name="Yoshikawa H."/>
            <person name="Miyagishima S.Y."/>
        </authorList>
    </citation>
    <scope>NUCLEOTIDE SEQUENCE [LARGE SCALE GENOMIC DNA]</scope>
    <source>
        <strain evidence="5 6">NIES-2499</strain>
    </source>
</reference>
<dbReference type="OrthoDB" id="547090at2759"/>
<dbReference type="STRING" id="1157962.A0A250XL32"/>
<name>A0A250XL32_9CHLO</name>
<dbReference type="EMBL" id="BEGY01000106">
    <property type="protein sequence ID" value="GAX83736.1"/>
    <property type="molecule type" value="Genomic_DNA"/>
</dbReference>
<accession>A0A250XL32</accession>
<feature type="domain" description="Amine oxidase" evidence="4">
    <location>
        <begin position="33"/>
        <end position="188"/>
    </location>
</feature>
<dbReference type="SUPFAM" id="SSF51905">
    <property type="entry name" value="FAD/NAD(P)-binding domain"/>
    <property type="match status" value="1"/>
</dbReference>
<dbReference type="PANTHER" id="PTHR43563">
    <property type="entry name" value="AMINE OXIDASE"/>
    <property type="match status" value="1"/>
</dbReference>
<organism evidence="5 6">
    <name type="scientific">Chlamydomonas eustigma</name>
    <dbReference type="NCBI Taxonomy" id="1157962"/>
    <lineage>
        <taxon>Eukaryota</taxon>
        <taxon>Viridiplantae</taxon>
        <taxon>Chlorophyta</taxon>
        <taxon>core chlorophytes</taxon>
        <taxon>Chlorophyceae</taxon>
        <taxon>CS clade</taxon>
        <taxon>Chlamydomonadales</taxon>
        <taxon>Chlamydomonadaceae</taxon>
        <taxon>Chlamydomonas</taxon>
    </lineage>
</organism>
<dbReference type="Gene3D" id="3.50.50.60">
    <property type="entry name" value="FAD/NAD(P)-binding domain"/>
    <property type="match status" value="1"/>
</dbReference>
<evidence type="ECO:0000313" key="6">
    <source>
        <dbReference type="Proteomes" id="UP000232323"/>
    </source>
</evidence>
<dbReference type="AlphaFoldDB" id="A0A250XL32"/>
<evidence type="ECO:0000256" key="1">
    <source>
        <dbReference type="ARBA" id="ARBA00005995"/>
    </source>
</evidence>
<dbReference type="InterPro" id="IPR036188">
    <property type="entry name" value="FAD/NAD-bd_sf"/>
</dbReference>